<feature type="region of interest" description="Disordered" evidence="1">
    <location>
        <begin position="1"/>
        <end position="52"/>
    </location>
</feature>
<evidence type="ECO:0000313" key="3">
    <source>
        <dbReference type="Proteomes" id="UP001162483"/>
    </source>
</evidence>
<protein>
    <submittedName>
        <fullName evidence="2">Uncharacterized protein</fullName>
    </submittedName>
</protein>
<keyword evidence="3" id="KW-1185">Reference proteome</keyword>
<dbReference type="EMBL" id="CATNWA010004376">
    <property type="protein sequence ID" value="CAI9547634.1"/>
    <property type="molecule type" value="Genomic_DNA"/>
</dbReference>
<organism evidence="2 3">
    <name type="scientific">Staurois parvus</name>
    <dbReference type="NCBI Taxonomy" id="386267"/>
    <lineage>
        <taxon>Eukaryota</taxon>
        <taxon>Metazoa</taxon>
        <taxon>Chordata</taxon>
        <taxon>Craniata</taxon>
        <taxon>Vertebrata</taxon>
        <taxon>Euteleostomi</taxon>
        <taxon>Amphibia</taxon>
        <taxon>Batrachia</taxon>
        <taxon>Anura</taxon>
        <taxon>Neobatrachia</taxon>
        <taxon>Ranoidea</taxon>
        <taxon>Ranidae</taxon>
        <taxon>Staurois</taxon>
    </lineage>
</organism>
<accession>A0ABN9BJ02</accession>
<comment type="caution">
    <text evidence="2">The sequence shown here is derived from an EMBL/GenBank/DDBJ whole genome shotgun (WGS) entry which is preliminary data.</text>
</comment>
<evidence type="ECO:0000313" key="2">
    <source>
        <dbReference type="EMBL" id="CAI9547634.1"/>
    </source>
</evidence>
<evidence type="ECO:0000256" key="1">
    <source>
        <dbReference type="SAM" id="MobiDB-lite"/>
    </source>
</evidence>
<proteinExistence type="predicted"/>
<reference evidence="2" key="1">
    <citation type="submission" date="2023-05" db="EMBL/GenBank/DDBJ databases">
        <authorList>
            <person name="Stuckert A."/>
        </authorList>
    </citation>
    <scope>NUCLEOTIDE SEQUENCE</scope>
</reference>
<feature type="non-terminal residue" evidence="2">
    <location>
        <position position="200"/>
    </location>
</feature>
<dbReference type="Proteomes" id="UP001162483">
    <property type="component" value="Unassembled WGS sequence"/>
</dbReference>
<sequence>CPCPLYSRDSTQEGHTIPHHHQVDGSSHGNPPERCPHSLYSRDSTQEGHTIPHHHQVAELKDSKIEVKEEEDEKFMYGDQQSMEGSGHLYSQDSTQEDHTIPHHFQVDGIEQNKLFQAKRRFLYEELKYIKVEVKEEEEETFVSGNQQSMEEGEMIMKSKPEELSLHIEARGDTGHHMKGPSPFLNITSCSQQMRRRYWT</sequence>
<name>A0ABN9BJ02_9NEOB</name>
<feature type="non-terminal residue" evidence="2">
    <location>
        <position position="1"/>
    </location>
</feature>
<gene>
    <name evidence="2" type="ORF">SPARVUS_LOCUS3027014</name>
</gene>